<keyword evidence="5 9" id="KW-0812">Transmembrane</keyword>
<keyword evidence="4" id="KW-0410">Iron transport</keyword>
<dbReference type="GO" id="GO:0031902">
    <property type="term" value="C:late endosome membrane"/>
    <property type="evidence" value="ECO:0007669"/>
    <property type="project" value="UniProtKB-SubCell"/>
</dbReference>
<accession>A0A7K5L892</accession>
<dbReference type="GO" id="GO:0005886">
    <property type="term" value="C:plasma membrane"/>
    <property type="evidence" value="ECO:0007669"/>
    <property type="project" value="TreeGrafter"/>
</dbReference>
<evidence type="ECO:0000256" key="5">
    <source>
        <dbReference type="ARBA" id="ARBA00022692"/>
    </source>
</evidence>
<feature type="transmembrane region" description="Helical" evidence="9">
    <location>
        <begin position="221"/>
        <end position="248"/>
    </location>
</feature>
<dbReference type="InterPro" id="IPR001046">
    <property type="entry name" value="NRAMP_fam"/>
</dbReference>
<evidence type="ECO:0000313" key="10">
    <source>
        <dbReference type="EMBL" id="NWT14004.1"/>
    </source>
</evidence>
<evidence type="ECO:0000256" key="4">
    <source>
        <dbReference type="ARBA" id="ARBA00022496"/>
    </source>
</evidence>
<reference evidence="10 11" key="1">
    <citation type="submission" date="2019-09" db="EMBL/GenBank/DDBJ databases">
        <title>Bird 10,000 Genomes (B10K) Project - Family phase.</title>
        <authorList>
            <person name="Zhang G."/>
        </authorList>
    </citation>
    <scope>NUCLEOTIDE SEQUENCE [LARGE SCALE GENOMIC DNA]</scope>
    <source>
        <strain evidence="10">B10K-DU-001-22</strain>
        <tissue evidence="10">Muscle</tissue>
    </source>
</reference>
<comment type="similarity">
    <text evidence="3">Belongs to the NRAMP family.</text>
</comment>
<evidence type="ECO:0000313" key="11">
    <source>
        <dbReference type="Proteomes" id="UP000589495"/>
    </source>
</evidence>
<evidence type="ECO:0000256" key="2">
    <source>
        <dbReference type="ARBA" id="ARBA00004155"/>
    </source>
</evidence>
<keyword evidence="8" id="KW-0458">Lysosome</keyword>
<keyword evidence="11" id="KW-1185">Reference proteome</keyword>
<dbReference type="GO" id="GO:0046870">
    <property type="term" value="F:cadmium ion binding"/>
    <property type="evidence" value="ECO:0007669"/>
    <property type="project" value="TreeGrafter"/>
</dbReference>
<dbReference type="AlphaFoldDB" id="A0A7K5L892"/>
<protein>
    <submittedName>
        <fullName evidence="10">NRAM2 protein</fullName>
    </submittedName>
</protein>
<dbReference type="PRINTS" id="PR00447">
    <property type="entry name" value="NATRESASSCMP"/>
</dbReference>
<name>A0A7K5L892_VIRAL</name>
<dbReference type="Pfam" id="PF01566">
    <property type="entry name" value="Nramp"/>
    <property type="match status" value="1"/>
</dbReference>
<sequence>QHSCFSFRKLWAFTGPGFLMSIAYLDPGNIESDLQSGAVAGFKLLWVLLLATIIGLLLQRLAARLGVVTGLHLAEVCHRQYQKVPRIILWLMVELAIIGSDMQEVIGSAIAINLLSTSLTMVLFPLTGLRKLEAFFGLLITIMALTFGYEYITVKPNQQKLLQGLFIPYCKDCGTPQLEQAVGIVGAVIMPHNMYLHSALVKSRQVNRSDKREVREANKYFFIESCIALFVSFIINIFVVTVFAQAFFNKTNADVHQVCANFSSPHSSLFPNNNETLEVDIYKGVSVPGGHGLGSAPGPCLVSQGGHSSVTQGGHSPVTLPGGFLNLRWSRFARVLLTRSIAVTPTLFVAIFQDVEHLTGMNDFLNVLMSLQV</sequence>
<dbReference type="GO" id="GO:0015099">
    <property type="term" value="F:nickel cation transmembrane transporter activity"/>
    <property type="evidence" value="ECO:0007669"/>
    <property type="project" value="TreeGrafter"/>
</dbReference>
<feature type="transmembrane region" description="Helical" evidence="9">
    <location>
        <begin position="106"/>
        <end position="127"/>
    </location>
</feature>
<proteinExistence type="inferred from homology"/>
<keyword evidence="4" id="KW-0406">Ion transport</keyword>
<keyword evidence="4" id="KW-0813">Transport</keyword>
<evidence type="ECO:0000256" key="7">
    <source>
        <dbReference type="ARBA" id="ARBA00023136"/>
    </source>
</evidence>
<dbReference type="GO" id="GO:0015093">
    <property type="term" value="F:ferrous iron transmembrane transporter activity"/>
    <property type="evidence" value="ECO:0007669"/>
    <property type="project" value="TreeGrafter"/>
</dbReference>
<dbReference type="GO" id="GO:0015094">
    <property type="term" value="F:lead ion transmembrane transporter activity"/>
    <property type="evidence" value="ECO:0007669"/>
    <property type="project" value="TreeGrafter"/>
</dbReference>
<feature type="transmembrane region" description="Helical" evidence="9">
    <location>
        <begin position="134"/>
        <end position="152"/>
    </location>
</feature>
<keyword evidence="7 9" id="KW-0472">Membrane</keyword>
<organism evidence="10 11">
    <name type="scientific">Vireo altiloquus</name>
    <name type="common">Black-whiskered vireo</name>
    <name type="synonym">Muscicapa altiloqua</name>
    <dbReference type="NCBI Taxonomy" id="34956"/>
    <lineage>
        <taxon>Eukaryota</taxon>
        <taxon>Metazoa</taxon>
        <taxon>Chordata</taxon>
        <taxon>Craniata</taxon>
        <taxon>Vertebrata</taxon>
        <taxon>Euteleostomi</taxon>
        <taxon>Archelosauria</taxon>
        <taxon>Archosauria</taxon>
        <taxon>Dinosauria</taxon>
        <taxon>Saurischia</taxon>
        <taxon>Theropoda</taxon>
        <taxon>Coelurosauria</taxon>
        <taxon>Aves</taxon>
        <taxon>Neognathae</taxon>
        <taxon>Neoaves</taxon>
        <taxon>Telluraves</taxon>
        <taxon>Australaves</taxon>
        <taxon>Passeriformes</taxon>
        <taxon>Corvoidea</taxon>
        <taxon>Vireonidae</taxon>
        <taxon>Vireoninae</taxon>
        <taxon>Vireo</taxon>
    </lineage>
</organism>
<evidence type="ECO:0000256" key="1">
    <source>
        <dbReference type="ARBA" id="ARBA00004107"/>
    </source>
</evidence>
<gene>
    <name evidence="10" type="primary">Slc11a2</name>
    <name evidence="10" type="ORF">VIRALT_R15178</name>
</gene>
<keyword evidence="6 9" id="KW-1133">Transmembrane helix</keyword>
<evidence type="ECO:0000256" key="9">
    <source>
        <dbReference type="SAM" id="Phobius"/>
    </source>
</evidence>
<evidence type="ECO:0000256" key="8">
    <source>
        <dbReference type="ARBA" id="ARBA00023228"/>
    </source>
</evidence>
<comment type="subcellular location">
    <subcellularLocation>
        <location evidence="1">Late endosome membrane</location>
        <topology evidence="1">Multi-pass membrane protein</topology>
    </subcellularLocation>
    <subcellularLocation>
        <location evidence="2">Lysosome membrane</location>
        <topology evidence="2">Multi-pass membrane protein</topology>
    </subcellularLocation>
</comment>
<dbReference type="GO" id="GO:0005384">
    <property type="term" value="F:manganese ion transmembrane transporter activity"/>
    <property type="evidence" value="ECO:0007669"/>
    <property type="project" value="TreeGrafter"/>
</dbReference>
<dbReference type="GO" id="GO:0015087">
    <property type="term" value="F:cobalt ion transmembrane transporter activity"/>
    <property type="evidence" value="ECO:0007669"/>
    <property type="project" value="TreeGrafter"/>
</dbReference>
<evidence type="ECO:0000256" key="3">
    <source>
        <dbReference type="ARBA" id="ARBA00006670"/>
    </source>
</evidence>
<comment type="caution">
    <text evidence="10">The sequence shown here is derived from an EMBL/GenBank/DDBJ whole genome shotgun (WGS) entry which is preliminary data.</text>
</comment>
<dbReference type="NCBIfam" id="TIGR01197">
    <property type="entry name" value="nramp"/>
    <property type="match status" value="1"/>
</dbReference>
<dbReference type="EMBL" id="VZRF01007964">
    <property type="protein sequence ID" value="NWT14004.1"/>
    <property type="molecule type" value="Genomic_DNA"/>
</dbReference>
<feature type="non-terminal residue" evidence="10">
    <location>
        <position position="373"/>
    </location>
</feature>
<dbReference type="Proteomes" id="UP000589495">
    <property type="component" value="Unassembled WGS sequence"/>
</dbReference>
<dbReference type="NCBIfam" id="NF037982">
    <property type="entry name" value="Nramp_1"/>
    <property type="match status" value="1"/>
</dbReference>
<keyword evidence="4" id="KW-0408">Iron</keyword>
<dbReference type="GO" id="GO:0015086">
    <property type="term" value="F:cadmium ion transmembrane transporter activity"/>
    <property type="evidence" value="ECO:0007669"/>
    <property type="project" value="TreeGrafter"/>
</dbReference>
<feature type="transmembrane region" description="Helical" evidence="9">
    <location>
        <begin position="7"/>
        <end position="25"/>
    </location>
</feature>
<dbReference type="PANTHER" id="PTHR11706:SF40">
    <property type="entry name" value="NATURAL RESISTANCE-ASSOCIATED MACROPHAGE PROTEIN 2"/>
    <property type="match status" value="1"/>
</dbReference>
<feature type="non-terminal residue" evidence="10">
    <location>
        <position position="1"/>
    </location>
</feature>
<feature type="transmembrane region" description="Helical" evidence="9">
    <location>
        <begin position="45"/>
        <end position="63"/>
    </location>
</feature>
<dbReference type="PANTHER" id="PTHR11706">
    <property type="entry name" value="SOLUTE CARRIER PROTEIN FAMILY 11 MEMBER"/>
    <property type="match status" value="1"/>
</dbReference>
<dbReference type="GO" id="GO:0005765">
    <property type="term" value="C:lysosomal membrane"/>
    <property type="evidence" value="ECO:0007669"/>
    <property type="project" value="UniProtKB-SubCell"/>
</dbReference>
<evidence type="ECO:0000256" key="6">
    <source>
        <dbReference type="ARBA" id="ARBA00022989"/>
    </source>
</evidence>